<gene>
    <name evidence="2" type="ORF">ILYODFUR_021358</name>
</gene>
<keyword evidence="3" id="KW-1185">Reference proteome</keyword>
<evidence type="ECO:0000313" key="3">
    <source>
        <dbReference type="Proteomes" id="UP001482620"/>
    </source>
</evidence>
<protein>
    <submittedName>
        <fullName evidence="2">Uncharacterized protein</fullName>
    </submittedName>
</protein>
<dbReference type="Proteomes" id="UP001482620">
    <property type="component" value="Unassembled WGS sequence"/>
</dbReference>
<keyword evidence="1" id="KW-1133">Transmembrane helix</keyword>
<proteinExistence type="predicted"/>
<accession>A0ABV0UB27</accession>
<evidence type="ECO:0000256" key="1">
    <source>
        <dbReference type="SAM" id="Phobius"/>
    </source>
</evidence>
<comment type="caution">
    <text evidence="2">The sequence shown here is derived from an EMBL/GenBank/DDBJ whole genome shotgun (WGS) entry which is preliminary data.</text>
</comment>
<reference evidence="2 3" key="1">
    <citation type="submission" date="2021-06" db="EMBL/GenBank/DDBJ databases">
        <authorList>
            <person name="Palmer J.M."/>
        </authorList>
    </citation>
    <scope>NUCLEOTIDE SEQUENCE [LARGE SCALE GENOMIC DNA]</scope>
    <source>
        <strain evidence="3">if_2019</strain>
        <tissue evidence="2">Muscle</tissue>
    </source>
</reference>
<keyword evidence="1" id="KW-0472">Membrane</keyword>
<keyword evidence="1" id="KW-0812">Transmembrane</keyword>
<evidence type="ECO:0000313" key="2">
    <source>
        <dbReference type="EMBL" id="MEQ2241043.1"/>
    </source>
</evidence>
<name>A0ABV0UB27_9TELE</name>
<organism evidence="2 3">
    <name type="scientific">Ilyodon furcidens</name>
    <name type="common">goldbreast splitfin</name>
    <dbReference type="NCBI Taxonomy" id="33524"/>
    <lineage>
        <taxon>Eukaryota</taxon>
        <taxon>Metazoa</taxon>
        <taxon>Chordata</taxon>
        <taxon>Craniata</taxon>
        <taxon>Vertebrata</taxon>
        <taxon>Euteleostomi</taxon>
        <taxon>Actinopterygii</taxon>
        <taxon>Neopterygii</taxon>
        <taxon>Teleostei</taxon>
        <taxon>Neoteleostei</taxon>
        <taxon>Acanthomorphata</taxon>
        <taxon>Ovalentaria</taxon>
        <taxon>Atherinomorphae</taxon>
        <taxon>Cyprinodontiformes</taxon>
        <taxon>Goodeidae</taxon>
        <taxon>Ilyodon</taxon>
    </lineage>
</organism>
<sequence length="100" mass="11334">DRRNSSMGANVEKTETCGTVCLKYLLFSFNFLFWSMVCMQTLRSVQLLGVIGVTHCEYLAGLQEQLQVCSGYGRDFDIKYNSNKSTFMIVEQRGLQADAQ</sequence>
<feature type="transmembrane region" description="Helical" evidence="1">
    <location>
        <begin position="20"/>
        <end position="37"/>
    </location>
</feature>
<feature type="non-terminal residue" evidence="2">
    <location>
        <position position="1"/>
    </location>
</feature>
<dbReference type="EMBL" id="JAHRIQ010060199">
    <property type="protein sequence ID" value="MEQ2241043.1"/>
    <property type="molecule type" value="Genomic_DNA"/>
</dbReference>